<dbReference type="Proteomes" id="UP000033423">
    <property type="component" value="Unassembled WGS sequence"/>
</dbReference>
<feature type="domain" description="PAS" evidence="1">
    <location>
        <begin position="158"/>
        <end position="209"/>
    </location>
</feature>
<dbReference type="SMART" id="SM00091">
    <property type="entry name" value="PAS"/>
    <property type="match status" value="2"/>
</dbReference>
<accession>A0A0F3GL94</accession>
<feature type="domain" description="PAC" evidence="2">
    <location>
        <begin position="235"/>
        <end position="285"/>
    </location>
</feature>
<dbReference type="InterPro" id="IPR035919">
    <property type="entry name" value="EAL_sf"/>
</dbReference>
<feature type="domain" description="PAS" evidence="1">
    <location>
        <begin position="3"/>
        <end position="56"/>
    </location>
</feature>
<dbReference type="Gene3D" id="3.30.450.20">
    <property type="entry name" value="PAS domain"/>
    <property type="match status" value="2"/>
</dbReference>
<dbReference type="InterPro" id="IPR035965">
    <property type="entry name" value="PAS-like_dom_sf"/>
</dbReference>
<dbReference type="InterPro" id="IPR052155">
    <property type="entry name" value="Biofilm_reg_signaling"/>
</dbReference>
<evidence type="ECO:0000259" key="1">
    <source>
        <dbReference type="PROSITE" id="PS50112"/>
    </source>
</evidence>
<dbReference type="InterPro" id="IPR013656">
    <property type="entry name" value="PAS_4"/>
</dbReference>
<feature type="domain" description="GGDEF" evidence="4">
    <location>
        <begin position="317"/>
        <end position="450"/>
    </location>
</feature>
<sequence length="713" mass="81301">MKGGERIFEMLDNMPLGIFIISKDFTVVFWNKRLQQWTGISKEEITGTNICERFTHLATPLYFNRIRSIFEGWPPTLFSAYLHDYTIQAPLSNGNLRLQNTSVSALSLKLEGEDVYAMFVIQDVTDLITLLKEHKVMNDKVLKDFMLRRQMEESLRENEEKFRSITSCAMDAIIVIDHELHISYWNPAAEEMFGYTNEEIIGSDIYSIFLSSSCSDELLAVIAADSQGQDAKDKKIFQLCGIKKNKTEFPIEVSLSSYLMRDNRSLLGIVRDITQRKEMEQMLQELAHYDTLTSLPNRVLFNMRFGMALEMAKRENRLIAIMFLDLDRFKLVNDTLGHDVGDLLLKEVAQRLQGLLRKSDTVARMGGDEFTIILTAITDELDVTMVAQKVIEIVSQPFHLRGHECSIGTSIGISLYPHDGQTIDTLMGNADTAMYIAKRDSGNAFRLFTPQMNTLAHERVDMEMNLRNAINNKEFLLHYQPQLDIRRDKIVGLEALIRWNQPRLGLLPPMKFISIAEETGLVIPITDWVVRAVCEQIQSWHKQGVPIPRIAINVSGSYLKQGDRIDALERVLEETNLTGECLELELTENVFLNDSGVVLNNLRRLSKMGIYLSIDDFGTGYSSLGYIKYMPISKLKIDASFVRDIPTDTDNVAIVTAITAMAHGLNLRVIAEGVETFKQYEFLRLLRCDEIQGYLLSKPMNPEDCQRHLLNTC</sequence>
<dbReference type="SMART" id="SM00267">
    <property type="entry name" value="GGDEF"/>
    <property type="match status" value="1"/>
</dbReference>
<dbReference type="SMART" id="SM00052">
    <property type="entry name" value="EAL"/>
    <property type="match status" value="1"/>
</dbReference>
<dbReference type="Gene3D" id="3.20.20.450">
    <property type="entry name" value="EAL domain"/>
    <property type="match status" value="1"/>
</dbReference>
<dbReference type="InterPro" id="IPR043128">
    <property type="entry name" value="Rev_trsase/Diguanyl_cyclase"/>
</dbReference>
<dbReference type="CDD" id="cd00130">
    <property type="entry name" value="PAS"/>
    <property type="match status" value="2"/>
</dbReference>
<dbReference type="PANTHER" id="PTHR44757:SF2">
    <property type="entry name" value="BIOFILM ARCHITECTURE MAINTENANCE PROTEIN MBAA"/>
    <property type="match status" value="1"/>
</dbReference>
<dbReference type="Pfam" id="PF00563">
    <property type="entry name" value="EAL"/>
    <property type="match status" value="1"/>
</dbReference>
<dbReference type="Gene3D" id="3.30.70.270">
    <property type="match status" value="1"/>
</dbReference>
<dbReference type="PANTHER" id="PTHR44757">
    <property type="entry name" value="DIGUANYLATE CYCLASE DGCP"/>
    <property type="match status" value="1"/>
</dbReference>
<dbReference type="EMBL" id="LACI01002221">
    <property type="protein sequence ID" value="KJU82661.1"/>
    <property type="molecule type" value="Genomic_DNA"/>
</dbReference>
<dbReference type="SUPFAM" id="SSF141868">
    <property type="entry name" value="EAL domain-like"/>
    <property type="match status" value="1"/>
</dbReference>
<dbReference type="CDD" id="cd01949">
    <property type="entry name" value="GGDEF"/>
    <property type="match status" value="1"/>
</dbReference>
<comment type="caution">
    <text evidence="5">The sequence shown here is derived from an EMBL/GenBank/DDBJ whole genome shotgun (WGS) entry which is preliminary data.</text>
</comment>
<dbReference type="InterPro" id="IPR000160">
    <property type="entry name" value="GGDEF_dom"/>
</dbReference>
<dbReference type="NCBIfam" id="TIGR00254">
    <property type="entry name" value="GGDEF"/>
    <property type="match status" value="1"/>
</dbReference>
<name>A0A0F3GL94_9BACT</name>
<dbReference type="PROSITE" id="PS50112">
    <property type="entry name" value="PAS"/>
    <property type="match status" value="2"/>
</dbReference>
<dbReference type="InterPro" id="IPR000700">
    <property type="entry name" value="PAS-assoc_C"/>
</dbReference>
<evidence type="ECO:0000259" key="3">
    <source>
        <dbReference type="PROSITE" id="PS50883"/>
    </source>
</evidence>
<dbReference type="SUPFAM" id="SSF55073">
    <property type="entry name" value="Nucleotide cyclase"/>
    <property type="match status" value="1"/>
</dbReference>
<protein>
    <submittedName>
        <fullName evidence="5">Response regulator receiver modulated diguanylate cyclase/phosphodiesterase with PAS/PAC sensor(S)</fullName>
    </submittedName>
</protein>
<evidence type="ECO:0000259" key="2">
    <source>
        <dbReference type="PROSITE" id="PS50113"/>
    </source>
</evidence>
<reference evidence="5 6" key="1">
    <citation type="submission" date="2015-02" db="EMBL/GenBank/DDBJ databases">
        <title>Single-cell genomics of uncultivated deep-branching MTB reveals a conserved set of magnetosome genes.</title>
        <authorList>
            <person name="Kolinko S."/>
            <person name="Richter M."/>
            <person name="Glockner F.O."/>
            <person name="Brachmann A."/>
            <person name="Schuler D."/>
        </authorList>
    </citation>
    <scope>NUCLEOTIDE SEQUENCE [LARGE SCALE GENOMIC DNA]</scope>
    <source>
        <strain evidence="5">TM-1</strain>
    </source>
</reference>
<dbReference type="InterPro" id="IPR029787">
    <property type="entry name" value="Nucleotide_cyclase"/>
</dbReference>
<dbReference type="PROSITE" id="PS50113">
    <property type="entry name" value="PAC"/>
    <property type="match status" value="1"/>
</dbReference>
<organism evidence="5 6">
    <name type="scientific">Candidatus Magnetobacterium bavaricum</name>
    <dbReference type="NCBI Taxonomy" id="29290"/>
    <lineage>
        <taxon>Bacteria</taxon>
        <taxon>Pseudomonadati</taxon>
        <taxon>Nitrospirota</taxon>
        <taxon>Thermodesulfovibrionia</taxon>
        <taxon>Thermodesulfovibrionales</taxon>
        <taxon>Candidatus Magnetobacteriaceae</taxon>
        <taxon>Candidatus Magnetobacterium</taxon>
    </lineage>
</organism>
<dbReference type="SUPFAM" id="SSF55785">
    <property type="entry name" value="PYP-like sensor domain (PAS domain)"/>
    <property type="match status" value="2"/>
</dbReference>
<dbReference type="AlphaFoldDB" id="A0A0F3GL94"/>
<dbReference type="InterPro" id="IPR000014">
    <property type="entry name" value="PAS"/>
</dbReference>
<dbReference type="PROSITE" id="PS50887">
    <property type="entry name" value="GGDEF"/>
    <property type="match status" value="1"/>
</dbReference>
<evidence type="ECO:0000259" key="4">
    <source>
        <dbReference type="PROSITE" id="PS50887"/>
    </source>
</evidence>
<dbReference type="InterPro" id="IPR001633">
    <property type="entry name" value="EAL_dom"/>
</dbReference>
<dbReference type="CDD" id="cd01948">
    <property type="entry name" value="EAL"/>
    <property type="match status" value="1"/>
</dbReference>
<dbReference type="PROSITE" id="PS50883">
    <property type="entry name" value="EAL"/>
    <property type="match status" value="1"/>
</dbReference>
<evidence type="ECO:0000313" key="5">
    <source>
        <dbReference type="EMBL" id="KJU82661.1"/>
    </source>
</evidence>
<dbReference type="NCBIfam" id="TIGR00229">
    <property type="entry name" value="sensory_box"/>
    <property type="match status" value="2"/>
</dbReference>
<dbReference type="Pfam" id="PF00990">
    <property type="entry name" value="GGDEF"/>
    <property type="match status" value="1"/>
</dbReference>
<gene>
    <name evidence="5" type="ORF">MBAV_005146</name>
</gene>
<feature type="domain" description="EAL" evidence="3">
    <location>
        <begin position="459"/>
        <end position="713"/>
    </location>
</feature>
<proteinExistence type="predicted"/>
<keyword evidence="6" id="KW-1185">Reference proteome</keyword>
<dbReference type="Pfam" id="PF08448">
    <property type="entry name" value="PAS_4"/>
    <property type="match status" value="1"/>
</dbReference>
<evidence type="ECO:0000313" key="6">
    <source>
        <dbReference type="Proteomes" id="UP000033423"/>
    </source>
</evidence>
<dbReference type="Pfam" id="PF13426">
    <property type="entry name" value="PAS_9"/>
    <property type="match status" value="1"/>
</dbReference>